<dbReference type="InterPro" id="IPR038468">
    <property type="entry name" value="MmpS_C"/>
</dbReference>
<organism evidence="3 4">
    <name type="scientific">Nocardia vinacea</name>
    <dbReference type="NCBI Taxonomy" id="96468"/>
    <lineage>
        <taxon>Bacteria</taxon>
        <taxon>Bacillati</taxon>
        <taxon>Actinomycetota</taxon>
        <taxon>Actinomycetes</taxon>
        <taxon>Mycobacteriales</taxon>
        <taxon>Nocardiaceae</taxon>
        <taxon>Nocardia</taxon>
    </lineage>
</organism>
<evidence type="ECO:0008006" key="5">
    <source>
        <dbReference type="Google" id="ProtNLM"/>
    </source>
</evidence>
<dbReference type="Gene3D" id="2.60.40.2880">
    <property type="entry name" value="MmpS1-5, C-terminal soluble domain"/>
    <property type="match status" value="1"/>
</dbReference>
<evidence type="ECO:0000256" key="1">
    <source>
        <dbReference type="SAM" id="MobiDB-lite"/>
    </source>
</evidence>
<dbReference type="EMBL" id="CP109441">
    <property type="protein sequence ID" value="WUV46000.1"/>
    <property type="molecule type" value="Genomic_DNA"/>
</dbReference>
<sequence>MKYLLTAVLAVVAAAAVFLAVGGSNLDIHLPHGDQASDQDQPTGKSTGPSGGKGNSNANNNSRVIDPTGPTGPTGTPAKTTKHTVVFDVTGSGKVRDLSWSDGASSYLAAGATTLPYSRTLVSNRTSGFVVFIEGTPDPVGAAHCKITVDGKVVADQQSTARGMLCRAEISN</sequence>
<accession>A0ABZ1YUR9</accession>
<name>A0ABZ1YUR9_9NOCA</name>
<proteinExistence type="predicted"/>
<feature type="chain" id="PRO_5046056471" description="MmpS family membrane protein" evidence="2">
    <location>
        <begin position="21"/>
        <end position="172"/>
    </location>
</feature>
<dbReference type="RefSeq" id="WP_329409530.1">
    <property type="nucleotide sequence ID" value="NZ_CP109441.1"/>
</dbReference>
<feature type="compositionally biased region" description="Low complexity" evidence="1">
    <location>
        <begin position="55"/>
        <end position="77"/>
    </location>
</feature>
<keyword evidence="2" id="KW-0732">Signal</keyword>
<evidence type="ECO:0000313" key="3">
    <source>
        <dbReference type="EMBL" id="WUV46000.1"/>
    </source>
</evidence>
<evidence type="ECO:0000313" key="4">
    <source>
        <dbReference type="Proteomes" id="UP001432062"/>
    </source>
</evidence>
<feature type="signal peptide" evidence="2">
    <location>
        <begin position="1"/>
        <end position="20"/>
    </location>
</feature>
<gene>
    <name evidence="3" type="ORF">OG563_44185</name>
</gene>
<evidence type="ECO:0000256" key="2">
    <source>
        <dbReference type="SAM" id="SignalP"/>
    </source>
</evidence>
<keyword evidence="4" id="KW-1185">Reference proteome</keyword>
<feature type="region of interest" description="Disordered" evidence="1">
    <location>
        <begin position="31"/>
        <end position="83"/>
    </location>
</feature>
<reference evidence="3" key="1">
    <citation type="submission" date="2022-10" db="EMBL/GenBank/DDBJ databases">
        <title>The complete genomes of actinobacterial strains from the NBC collection.</title>
        <authorList>
            <person name="Joergensen T.S."/>
            <person name="Alvarez Arevalo M."/>
            <person name="Sterndorff E.B."/>
            <person name="Faurdal D."/>
            <person name="Vuksanovic O."/>
            <person name="Mourched A.-S."/>
            <person name="Charusanti P."/>
            <person name="Shaw S."/>
            <person name="Blin K."/>
            <person name="Weber T."/>
        </authorList>
    </citation>
    <scope>NUCLEOTIDE SEQUENCE</scope>
    <source>
        <strain evidence="3">NBC_01482</strain>
    </source>
</reference>
<dbReference type="Proteomes" id="UP001432062">
    <property type="component" value="Chromosome"/>
</dbReference>
<protein>
    <recommendedName>
        <fullName evidence="5">MmpS family membrane protein</fullName>
    </recommendedName>
</protein>